<dbReference type="GO" id="GO:0048471">
    <property type="term" value="C:perinuclear region of cytoplasm"/>
    <property type="evidence" value="ECO:0007669"/>
    <property type="project" value="TreeGrafter"/>
</dbReference>
<feature type="non-terminal residue" evidence="4">
    <location>
        <position position="118"/>
    </location>
</feature>
<gene>
    <name evidence="4" type="ORF">GUITHDRAFT_81938</name>
</gene>
<dbReference type="Gene3D" id="3.80.10.10">
    <property type="entry name" value="Ribonuclease Inhibitor"/>
    <property type="match status" value="1"/>
</dbReference>
<reference evidence="4 6" key="1">
    <citation type="journal article" date="2012" name="Nature">
        <title>Algal genomes reveal evolutionary mosaicism and the fate of nucleomorphs.</title>
        <authorList>
            <consortium name="DOE Joint Genome Institute"/>
            <person name="Curtis B.A."/>
            <person name="Tanifuji G."/>
            <person name="Burki F."/>
            <person name="Gruber A."/>
            <person name="Irimia M."/>
            <person name="Maruyama S."/>
            <person name="Arias M.C."/>
            <person name="Ball S.G."/>
            <person name="Gile G.H."/>
            <person name="Hirakawa Y."/>
            <person name="Hopkins J.F."/>
            <person name="Kuo A."/>
            <person name="Rensing S.A."/>
            <person name="Schmutz J."/>
            <person name="Symeonidi A."/>
            <person name="Elias M."/>
            <person name="Eveleigh R.J."/>
            <person name="Herman E.K."/>
            <person name="Klute M.J."/>
            <person name="Nakayama T."/>
            <person name="Obornik M."/>
            <person name="Reyes-Prieto A."/>
            <person name="Armbrust E.V."/>
            <person name="Aves S.J."/>
            <person name="Beiko R.G."/>
            <person name="Coutinho P."/>
            <person name="Dacks J.B."/>
            <person name="Durnford D.G."/>
            <person name="Fast N.M."/>
            <person name="Green B.R."/>
            <person name="Grisdale C.J."/>
            <person name="Hempel F."/>
            <person name="Henrissat B."/>
            <person name="Hoppner M.P."/>
            <person name="Ishida K."/>
            <person name="Kim E."/>
            <person name="Koreny L."/>
            <person name="Kroth P.G."/>
            <person name="Liu Y."/>
            <person name="Malik S.B."/>
            <person name="Maier U.G."/>
            <person name="McRose D."/>
            <person name="Mock T."/>
            <person name="Neilson J.A."/>
            <person name="Onodera N.T."/>
            <person name="Poole A.M."/>
            <person name="Pritham E.J."/>
            <person name="Richards T.A."/>
            <person name="Rocap G."/>
            <person name="Roy S.W."/>
            <person name="Sarai C."/>
            <person name="Schaack S."/>
            <person name="Shirato S."/>
            <person name="Slamovits C.H."/>
            <person name="Spencer D.F."/>
            <person name="Suzuki S."/>
            <person name="Worden A.Z."/>
            <person name="Zauner S."/>
            <person name="Barry K."/>
            <person name="Bell C."/>
            <person name="Bharti A.K."/>
            <person name="Crow J.A."/>
            <person name="Grimwood J."/>
            <person name="Kramer R."/>
            <person name="Lindquist E."/>
            <person name="Lucas S."/>
            <person name="Salamov A."/>
            <person name="McFadden G.I."/>
            <person name="Lane C.E."/>
            <person name="Keeling P.J."/>
            <person name="Gray M.W."/>
            <person name="Grigoriev I.V."/>
            <person name="Archibald J.M."/>
        </authorList>
    </citation>
    <scope>NUCLEOTIDE SEQUENCE</scope>
    <source>
        <strain evidence="4 6">CCMP2712</strain>
    </source>
</reference>
<organism evidence="4">
    <name type="scientific">Guillardia theta (strain CCMP2712)</name>
    <name type="common">Cryptophyte</name>
    <dbReference type="NCBI Taxonomy" id="905079"/>
    <lineage>
        <taxon>Eukaryota</taxon>
        <taxon>Cryptophyceae</taxon>
        <taxon>Pyrenomonadales</taxon>
        <taxon>Geminigeraceae</taxon>
        <taxon>Guillardia</taxon>
    </lineage>
</organism>
<dbReference type="InterPro" id="IPR001611">
    <property type="entry name" value="Leu-rich_rpt"/>
</dbReference>
<dbReference type="GO" id="GO:0005096">
    <property type="term" value="F:GTPase activator activity"/>
    <property type="evidence" value="ECO:0007669"/>
    <property type="project" value="UniProtKB-KW"/>
</dbReference>
<dbReference type="OMA" id="IAIALVX"/>
<reference evidence="6" key="2">
    <citation type="submission" date="2012-11" db="EMBL/GenBank/DDBJ databases">
        <authorList>
            <person name="Kuo A."/>
            <person name="Curtis B.A."/>
            <person name="Tanifuji G."/>
            <person name="Burki F."/>
            <person name="Gruber A."/>
            <person name="Irimia M."/>
            <person name="Maruyama S."/>
            <person name="Arias M.C."/>
            <person name="Ball S.G."/>
            <person name="Gile G.H."/>
            <person name="Hirakawa Y."/>
            <person name="Hopkins J.F."/>
            <person name="Rensing S.A."/>
            <person name="Schmutz J."/>
            <person name="Symeonidi A."/>
            <person name="Elias M."/>
            <person name="Eveleigh R.J."/>
            <person name="Herman E.K."/>
            <person name="Klute M.J."/>
            <person name="Nakayama T."/>
            <person name="Obornik M."/>
            <person name="Reyes-Prieto A."/>
            <person name="Armbrust E.V."/>
            <person name="Aves S.J."/>
            <person name="Beiko R.G."/>
            <person name="Coutinho P."/>
            <person name="Dacks J.B."/>
            <person name="Durnford D.G."/>
            <person name="Fast N.M."/>
            <person name="Green B.R."/>
            <person name="Grisdale C."/>
            <person name="Hempe F."/>
            <person name="Henrissat B."/>
            <person name="Hoppner M.P."/>
            <person name="Ishida K.-I."/>
            <person name="Kim E."/>
            <person name="Koreny L."/>
            <person name="Kroth P.G."/>
            <person name="Liu Y."/>
            <person name="Malik S.-B."/>
            <person name="Maier U.G."/>
            <person name="McRose D."/>
            <person name="Mock T."/>
            <person name="Neilson J.A."/>
            <person name="Onodera N.T."/>
            <person name="Poole A.M."/>
            <person name="Pritham E.J."/>
            <person name="Richards T.A."/>
            <person name="Rocap G."/>
            <person name="Roy S.W."/>
            <person name="Sarai C."/>
            <person name="Schaack S."/>
            <person name="Shirato S."/>
            <person name="Slamovits C.H."/>
            <person name="Spencer D.F."/>
            <person name="Suzuki S."/>
            <person name="Worden A.Z."/>
            <person name="Zauner S."/>
            <person name="Barry K."/>
            <person name="Bell C."/>
            <person name="Bharti A.K."/>
            <person name="Crow J.A."/>
            <person name="Grimwood J."/>
            <person name="Kramer R."/>
            <person name="Lindquist E."/>
            <person name="Lucas S."/>
            <person name="Salamov A."/>
            <person name="McFadden G.I."/>
            <person name="Lane C.E."/>
            <person name="Keeling P.J."/>
            <person name="Gray M.W."/>
            <person name="Grigoriev I.V."/>
            <person name="Archibald J.M."/>
        </authorList>
    </citation>
    <scope>NUCLEOTIDE SEQUENCE</scope>
    <source>
        <strain evidence="6">CCMP2712</strain>
    </source>
</reference>
<evidence type="ECO:0000313" key="4">
    <source>
        <dbReference type="EMBL" id="EKX32880.1"/>
    </source>
</evidence>
<dbReference type="GO" id="GO:0005634">
    <property type="term" value="C:nucleus"/>
    <property type="evidence" value="ECO:0007669"/>
    <property type="project" value="TreeGrafter"/>
</dbReference>
<dbReference type="STRING" id="905079.L1IAL5"/>
<dbReference type="GeneID" id="17289595"/>
<dbReference type="GO" id="GO:0005829">
    <property type="term" value="C:cytosol"/>
    <property type="evidence" value="ECO:0007669"/>
    <property type="project" value="TreeGrafter"/>
</dbReference>
<protein>
    <submittedName>
        <fullName evidence="4 5">Uncharacterized protein</fullName>
    </submittedName>
</protein>
<dbReference type="Proteomes" id="UP000011087">
    <property type="component" value="Unassembled WGS sequence"/>
</dbReference>
<dbReference type="SMART" id="SM00368">
    <property type="entry name" value="LRR_RI"/>
    <property type="match status" value="3"/>
</dbReference>
<evidence type="ECO:0000256" key="2">
    <source>
        <dbReference type="ARBA" id="ARBA00022614"/>
    </source>
</evidence>
<dbReference type="PANTHER" id="PTHR24113">
    <property type="entry name" value="RAN GTPASE-ACTIVATING PROTEIN 1"/>
    <property type="match status" value="1"/>
</dbReference>
<dbReference type="AlphaFoldDB" id="L1IAL5"/>
<dbReference type="EMBL" id="JH993167">
    <property type="protein sequence ID" value="EKX32880.1"/>
    <property type="molecule type" value="Genomic_DNA"/>
</dbReference>
<evidence type="ECO:0000256" key="3">
    <source>
        <dbReference type="ARBA" id="ARBA00022737"/>
    </source>
</evidence>
<keyword evidence="1" id="KW-0343">GTPase activation</keyword>
<keyword evidence="2" id="KW-0433">Leucine-rich repeat</keyword>
<dbReference type="RefSeq" id="XP_005819860.1">
    <property type="nucleotide sequence ID" value="XM_005819803.1"/>
</dbReference>
<dbReference type="InterPro" id="IPR027038">
    <property type="entry name" value="RanGap"/>
</dbReference>
<dbReference type="SUPFAM" id="SSF52047">
    <property type="entry name" value="RNI-like"/>
    <property type="match status" value="1"/>
</dbReference>
<name>L1IAL5_GUITC</name>
<dbReference type="EnsemblProtists" id="EKX32880">
    <property type="protein sequence ID" value="EKX32880"/>
    <property type="gene ID" value="GUITHDRAFT_81938"/>
</dbReference>
<dbReference type="OrthoDB" id="120976at2759"/>
<keyword evidence="3" id="KW-0677">Repeat</keyword>
<keyword evidence="6" id="KW-1185">Reference proteome</keyword>
<evidence type="ECO:0000256" key="1">
    <source>
        <dbReference type="ARBA" id="ARBA00022468"/>
    </source>
</evidence>
<dbReference type="InterPro" id="IPR032675">
    <property type="entry name" value="LRR_dom_sf"/>
</dbReference>
<evidence type="ECO:0000313" key="6">
    <source>
        <dbReference type="Proteomes" id="UP000011087"/>
    </source>
</evidence>
<sequence>MTSQKKSELDVVLRRLNRNDPRLADLSLSWIECGDFGADLLAHALKVNVILRELDLYHNDIGPQGASSLARSLETNSTLMSLNLDMNNIGDEGANEFLHVLRRHNTSLTKLTLANNHV</sequence>
<accession>L1IAL5</accession>
<dbReference type="PANTHER" id="PTHR24113:SF12">
    <property type="entry name" value="RAN GTPASE-ACTIVATING PROTEIN 1"/>
    <property type="match status" value="1"/>
</dbReference>
<dbReference type="KEGG" id="gtt:GUITHDRAFT_81938"/>
<dbReference type="HOGENOM" id="CLU_2079223_0_0_1"/>
<dbReference type="GO" id="GO:0031267">
    <property type="term" value="F:small GTPase binding"/>
    <property type="evidence" value="ECO:0007669"/>
    <property type="project" value="TreeGrafter"/>
</dbReference>
<dbReference type="GO" id="GO:0006913">
    <property type="term" value="P:nucleocytoplasmic transport"/>
    <property type="evidence" value="ECO:0007669"/>
    <property type="project" value="TreeGrafter"/>
</dbReference>
<dbReference type="Pfam" id="PF13516">
    <property type="entry name" value="LRR_6"/>
    <property type="match status" value="2"/>
</dbReference>
<dbReference type="PaxDb" id="55529-EKX32880"/>
<evidence type="ECO:0000313" key="5">
    <source>
        <dbReference type="EnsemblProtists" id="EKX32880"/>
    </source>
</evidence>
<reference evidence="5" key="3">
    <citation type="submission" date="2015-06" db="UniProtKB">
        <authorList>
            <consortium name="EnsemblProtists"/>
        </authorList>
    </citation>
    <scope>IDENTIFICATION</scope>
</reference>
<proteinExistence type="predicted"/>